<evidence type="ECO:0000256" key="1">
    <source>
        <dbReference type="ARBA" id="ARBA00001946"/>
    </source>
</evidence>
<dbReference type="InterPro" id="IPR002646">
    <property type="entry name" value="PolA_pol_head_dom"/>
</dbReference>
<feature type="domain" description="tRNA nucleotidyltransferase/poly(A) polymerase RNA and SrmB- binding" evidence="9">
    <location>
        <begin position="168"/>
        <end position="227"/>
    </location>
</feature>
<keyword evidence="6" id="KW-0547">Nucleotide-binding</keyword>
<dbReference type="Pfam" id="PF01743">
    <property type="entry name" value="PolyA_pol"/>
    <property type="match status" value="1"/>
</dbReference>
<dbReference type="GO" id="GO:0000049">
    <property type="term" value="F:tRNA binding"/>
    <property type="evidence" value="ECO:0007669"/>
    <property type="project" value="TreeGrafter"/>
</dbReference>
<organism evidence="10">
    <name type="scientific">marine sediment metagenome</name>
    <dbReference type="NCBI Taxonomy" id="412755"/>
    <lineage>
        <taxon>unclassified sequences</taxon>
        <taxon>metagenomes</taxon>
        <taxon>ecological metagenomes</taxon>
    </lineage>
</organism>
<dbReference type="InterPro" id="IPR032828">
    <property type="entry name" value="PolyA_RNA-bd"/>
</dbReference>
<keyword evidence="7" id="KW-0460">Magnesium</keyword>
<evidence type="ECO:0000256" key="2">
    <source>
        <dbReference type="ARBA" id="ARBA00022679"/>
    </source>
</evidence>
<dbReference type="GO" id="GO:0000166">
    <property type="term" value="F:nucleotide binding"/>
    <property type="evidence" value="ECO:0007669"/>
    <property type="project" value="UniProtKB-KW"/>
</dbReference>
<keyword evidence="2" id="KW-0808">Transferase</keyword>
<dbReference type="InterPro" id="IPR050264">
    <property type="entry name" value="Bact_CCA-adding_enz_type3_sf"/>
</dbReference>
<evidence type="ECO:0000256" key="5">
    <source>
        <dbReference type="ARBA" id="ARBA00022723"/>
    </source>
</evidence>
<feature type="non-terminal residue" evidence="10">
    <location>
        <position position="361"/>
    </location>
</feature>
<dbReference type="Gene3D" id="1.10.3090.10">
    <property type="entry name" value="cca-adding enzyme, domain 2"/>
    <property type="match status" value="1"/>
</dbReference>
<evidence type="ECO:0000256" key="6">
    <source>
        <dbReference type="ARBA" id="ARBA00022741"/>
    </source>
</evidence>
<comment type="caution">
    <text evidence="10">The sequence shown here is derived from an EMBL/GenBank/DDBJ whole genome shotgun (WGS) entry which is preliminary data.</text>
</comment>
<comment type="cofactor">
    <cofactor evidence="1">
        <name>Mg(2+)</name>
        <dbReference type="ChEBI" id="CHEBI:18420"/>
    </cofactor>
</comment>
<keyword evidence="5" id="KW-0479">Metal-binding</keyword>
<evidence type="ECO:0000313" key="10">
    <source>
        <dbReference type="EMBL" id="KKL66665.1"/>
    </source>
</evidence>
<evidence type="ECO:0000256" key="4">
    <source>
        <dbReference type="ARBA" id="ARBA00022695"/>
    </source>
</evidence>
<dbReference type="GO" id="GO:0016779">
    <property type="term" value="F:nucleotidyltransferase activity"/>
    <property type="evidence" value="ECO:0007669"/>
    <property type="project" value="UniProtKB-KW"/>
</dbReference>
<sequence length="361" mass="40376">MDALFQAFNNAGHSLFEVGGCVRDRLMGVEPNDMDFATSALPKETIEILTSAGLASYPIGIEFGTVQTILDGEKVEITTFRCSESYTKGDRKPSVVFGDSIESDLARRDLTFNALARRSDGSIIDPFGGEADLANGIIRTPGDPNIAFTDDPLRILRAARFVARGMGEIEQMTLNAMCVHKELVLELSAERVFEEITKLLMAKHPVLGLRALDATGLLRVLFPELEPVLDFTEDTGKWHHLSVWEHTLMVVDNTPPIAEVRWAALFHDSAKPACWSKTSTGIHFLRHDHVGSEIWDSVARKLKCSNKFREHVSTLIFEHQCLRNNMGIKGIRRLIHRLGDRLDNLFYHTRADIIGHVPHIV</sequence>
<dbReference type="CDD" id="cd05398">
    <property type="entry name" value="NT_ClassII-CCAase"/>
    <property type="match status" value="1"/>
</dbReference>
<dbReference type="Gene3D" id="3.30.460.10">
    <property type="entry name" value="Beta Polymerase, domain 2"/>
    <property type="match status" value="1"/>
</dbReference>
<accession>A0A0F9GAX7</accession>
<feature type="domain" description="Poly A polymerase head" evidence="8">
    <location>
        <begin position="17"/>
        <end position="139"/>
    </location>
</feature>
<dbReference type="Pfam" id="PF12627">
    <property type="entry name" value="PolyA_pol_RNAbd"/>
    <property type="match status" value="1"/>
</dbReference>
<dbReference type="GO" id="GO:0046872">
    <property type="term" value="F:metal ion binding"/>
    <property type="evidence" value="ECO:0007669"/>
    <property type="project" value="UniProtKB-KW"/>
</dbReference>
<dbReference type="PANTHER" id="PTHR46173">
    <property type="entry name" value="CCA TRNA NUCLEOTIDYLTRANSFERASE 1, MITOCHONDRIAL"/>
    <property type="match status" value="1"/>
</dbReference>
<dbReference type="InterPro" id="IPR003607">
    <property type="entry name" value="HD/PDEase_dom"/>
</dbReference>
<dbReference type="SUPFAM" id="SSF81301">
    <property type="entry name" value="Nucleotidyltransferase"/>
    <property type="match status" value="1"/>
</dbReference>
<dbReference type="SUPFAM" id="SSF81891">
    <property type="entry name" value="Poly A polymerase C-terminal region-like"/>
    <property type="match status" value="1"/>
</dbReference>
<evidence type="ECO:0000256" key="7">
    <source>
        <dbReference type="ARBA" id="ARBA00022842"/>
    </source>
</evidence>
<dbReference type="GO" id="GO:0008033">
    <property type="term" value="P:tRNA processing"/>
    <property type="evidence" value="ECO:0007669"/>
    <property type="project" value="UniProtKB-KW"/>
</dbReference>
<dbReference type="AlphaFoldDB" id="A0A0F9GAX7"/>
<evidence type="ECO:0000259" key="8">
    <source>
        <dbReference type="Pfam" id="PF01743"/>
    </source>
</evidence>
<gene>
    <name evidence="10" type="ORF">LCGC14_2142730</name>
</gene>
<dbReference type="InterPro" id="IPR043519">
    <property type="entry name" value="NT_sf"/>
</dbReference>
<dbReference type="CDD" id="cd00077">
    <property type="entry name" value="HDc"/>
    <property type="match status" value="1"/>
</dbReference>
<reference evidence="10" key="1">
    <citation type="journal article" date="2015" name="Nature">
        <title>Complex archaea that bridge the gap between prokaryotes and eukaryotes.</title>
        <authorList>
            <person name="Spang A."/>
            <person name="Saw J.H."/>
            <person name="Jorgensen S.L."/>
            <person name="Zaremba-Niedzwiedzka K."/>
            <person name="Martijn J."/>
            <person name="Lind A.E."/>
            <person name="van Eijk R."/>
            <person name="Schleper C."/>
            <person name="Guy L."/>
            <person name="Ettema T.J."/>
        </authorList>
    </citation>
    <scope>NUCLEOTIDE SEQUENCE</scope>
</reference>
<evidence type="ECO:0000259" key="9">
    <source>
        <dbReference type="Pfam" id="PF12627"/>
    </source>
</evidence>
<keyword evidence="3" id="KW-0819">tRNA processing</keyword>
<keyword evidence="4" id="KW-0548">Nucleotidyltransferase</keyword>
<protein>
    <recommendedName>
        <fullName evidence="11">HD domain-containing protein</fullName>
    </recommendedName>
</protein>
<dbReference type="EMBL" id="LAZR01027133">
    <property type="protein sequence ID" value="KKL66665.1"/>
    <property type="molecule type" value="Genomic_DNA"/>
</dbReference>
<name>A0A0F9GAX7_9ZZZZ</name>
<evidence type="ECO:0000256" key="3">
    <source>
        <dbReference type="ARBA" id="ARBA00022694"/>
    </source>
</evidence>
<proteinExistence type="predicted"/>
<dbReference type="PANTHER" id="PTHR46173:SF1">
    <property type="entry name" value="CCA TRNA NUCLEOTIDYLTRANSFERASE 1, MITOCHONDRIAL"/>
    <property type="match status" value="1"/>
</dbReference>
<evidence type="ECO:0008006" key="11">
    <source>
        <dbReference type="Google" id="ProtNLM"/>
    </source>
</evidence>